<dbReference type="OrthoDB" id="9933896at2"/>
<dbReference type="EMBL" id="OCTN01000001">
    <property type="protein sequence ID" value="SOH92949.1"/>
    <property type="molecule type" value="Genomic_DNA"/>
</dbReference>
<keyword evidence="1" id="KW-0472">Membrane</keyword>
<gene>
    <name evidence="2" type="ORF">SAMN06273572_101800</name>
</gene>
<keyword evidence="1" id="KW-1133">Transmembrane helix</keyword>
<dbReference type="RefSeq" id="WP_097928495.1">
    <property type="nucleotide sequence ID" value="NZ_OCTN01000001.1"/>
</dbReference>
<sequence>MSKANLSFVAFLGVFFALIAGAVWWNVNQITMARRAAAQAAPRLACAFAQWCVNGNCEVGKPADFVLITQGAHGRSYLRMDGRGGQLRGVFTADRDPRYWRQYVQWQPDRGEITVSVLQNLNFDFLYALQDGQEADIASASAQGSGTCDWIVEEAA</sequence>
<proteinExistence type="predicted"/>
<dbReference type="Proteomes" id="UP000220034">
    <property type="component" value="Unassembled WGS sequence"/>
</dbReference>
<evidence type="ECO:0000313" key="2">
    <source>
        <dbReference type="EMBL" id="SOH92949.1"/>
    </source>
</evidence>
<keyword evidence="3" id="KW-1185">Reference proteome</keyword>
<dbReference type="AlphaFoldDB" id="A0A2C9CRF0"/>
<keyword evidence="1" id="KW-0812">Transmembrane</keyword>
<protein>
    <submittedName>
        <fullName evidence="2">Uncharacterized protein</fullName>
    </submittedName>
</protein>
<feature type="transmembrane region" description="Helical" evidence="1">
    <location>
        <begin position="6"/>
        <end position="25"/>
    </location>
</feature>
<accession>A0A2C9CRF0</accession>
<evidence type="ECO:0000256" key="1">
    <source>
        <dbReference type="SAM" id="Phobius"/>
    </source>
</evidence>
<reference evidence="3" key="1">
    <citation type="submission" date="2017-09" db="EMBL/GenBank/DDBJ databases">
        <authorList>
            <person name="Varghese N."/>
            <person name="Submissions S."/>
        </authorList>
    </citation>
    <scope>NUCLEOTIDE SEQUENCE [LARGE SCALE GENOMIC DNA]</scope>
    <source>
        <strain evidence="3">C7</strain>
    </source>
</reference>
<organism evidence="2 3">
    <name type="scientific">Pontivivens marinum</name>
    <dbReference type="NCBI Taxonomy" id="1690039"/>
    <lineage>
        <taxon>Bacteria</taxon>
        <taxon>Pseudomonadati</taxon>
        <taxon>Pseudomonadota</taxon>
        <taxon>Alphaproteobacteria</taxon>
        <taxon>Rhodobacterales</taxon>
        <taxon>Paracoccaceae</taxon>
        <taxon>Pontivivens</taxon>
    </lineage>
</organism>
<name>A0A2C9CRF0_9RHOB</name>
<evidence type="ECO:0000313" key="3">
    <source>
        <dbReference type="Proteomes" id="UP000220034"/>
    </source>
</evidence>